<evidence type="ECO:0000313" key="1">
    <source>
        <dbReference type="EMBL" id="ERM98019.1"/>
    </source>
</evidence>
<dbReference type="AlphaFoldDB" id="W1NTT1"/>
<name>W1NTT1_AMBTC</name>
<accession>W1NTT1</accession>
<protein>
    <submittedName>
        <fullName evidence="1">Uncharacterized protein</fullName>
    </submittedName>
</protein>
<evidence type="ECO:0000313" key="2">
    <source>
        <dbReference type="Proteomes" id="UP000017836"/>
    </source>
</evidence>
<organism evidence="1 2">
    <name type="scientific">Amborella trichopoda</name>
    <dbReference type="NCBI Taxonomy" id="13333"/>
    <lineage>
        <taxon>Eukaryota</taxon>
        <taxon>Viridiplantae</taxon>
        <taxon>Streptophyta</taxon>
        <taxon>Embryophyta</taxon>
        <taxon>Tracheophyta</taxon>
        <taxon>Spermatophyta</taxon>
        <taxon>Magnoliopsida</taxon>
        <taxon>Amborellales</taxon>
        <taxon>Amborellaceae</taxon>
        <taxon>Amborella</taxon>
    </lineage>
</organism>
<sequence length="76" mass="8495">MEHVSLIVEVVFGIWNGSARRSNIIEKAGGLCNRLADRGNIVRKAGHFDDERFDSRSNEALPGNRHVVILGCEMFL</sequence>
<dbReference type="HOGENOM" id="CLU_2657794_0_0_1"/>
<reference evidence="2" key="1">
    <citation type="journal article" date="2013" name="Science">
        <title>The Amborella genome and the evolution of flowering plants.</title>
        <authorList>
            <consortium name="Amborella Genome Project"/>
        </authorList>
    </citation>
    <scope>NUCLEOTIDE SEQUENCE [LARGE SCALE GENOMIC DNA]</scope>
</reference>
<gene>
    <name evidence="1" type="ORF">AMTR_s00120p00056170</name>
</gene>
<dbReference type="Proteomes" id="UP000017836">
    <property type="component" value="Unassembled WGS sequence"/>
</dbReference>
<keyword evidence="2" id="KW-1185">Reference proteome</keyword>
<dbReference type="Gramene" id="ERM98019">
    <property type="protein sequence ID" value="ERM98019"/>
    <property type="gene ID" value="AMTR_s00120p00056170"/>
</dbReference>
<proteinExistence type="predicted"/>
<dbReference type="EMBL" id="KI395590">
    <property type="protein sequence ID" value="ERM98019.1"/>
    <property type="molecule type" value="Genomic_DNA"/>
</dbReference>